<dbReference type="GO" id="GO:0000976">
    <property type="term" value="F:transcription cis-regulatory region binding"/>
    <property type="evidence" value="ECO:0007669"/>
    <property type="project" value="TreeGrafter"/>
</dbReference>
<feature type="binding site" evidence="7">
    <location>
        <position position="150"/>
    </location>
    <ligand>
        <name>Zn(2+)</name>
        <dbReference type="ChEBI" id="CHEBI:29105"/>
    </ligand>
</feature>
<comment type="similarity">
    <text evidence="1">Belongs to the Fur family.</text>
</comment>
<dbReference type="GO" id="GO:0008270">
    <property type="term" value="F:zinc ion binding"/>
    <property type="evidence" value="ECO:0007669"/>
    <property type="project" value="TreeGrafter"/>
</dbReference>
<comment type="caution">
    <text evidence="8">The sequence shown here is derived from an EMBL/GenBank/DDBJ whole genome shotgun (WGS) entry which is preliminary data.</text>
</comment>
<dbReference type="InterPro" id="IPR043135">
    <property type="entry name" value="Fur_C"/>
</dbReference>
<dbReference type="GO" id="GO:0045892">
    <property type="term" value="P:negative regulation of DNA-templated transcription"/>
    <property type="evidence" value="ECO:0007669"/>
    <property type="project" value="TreeGrafter"/>
</dbReference>
<dbReference type="EMBL" id="MCRI01000004">
    <property type="protein sequence ID" value="ODN67569.1"/>
    <property type="molecule type" value="Genomic_DNA"/>
</dbReference>
<dbReference type="GO" id="GO:1900376">
    <property type="term" value="P:regulation of secondary metabolite biosynthetic process"/>
    <property type="evidence" value="ECO:0007669"/>
    <property type="project" value="TreeGrafter"/>
</dbReference>
<organism evidence="8 9">
    <name type="scientific">Methylophaga muralis</name>
    <dbReference type="NCBI Taxonomy" id="291169"/>
    <lineage>
        <taxon>Bacteria</taxon>
        <taxon>Pseudomonadati</taxon>
        <taxon>Pseudomonadota</taxon>
        <taxon>Gammaproteobacteria</taxon>
        <taxon>Thiotrichales</taxon>
        <taxon>Piscirickettsiaceae</taxon>
        <taxon>Methylophaga</taxon>
    </lineage>
</organism>
<dbReference type="InterPro" id="IPR036390">
    <property type="entry name" value="WH_DNA-bd_sf"/>
</dbReference>
<dbReference type="Proteomes" id="UP000094379">
    <property type="component" value="Unassembled WGS sequence"/>
</dbReference>
<dbReference type="Gene3D" id="1.10.10.10">
    <property type="entry name" value="Winged helix-like DNA-binding domain superfamily/Winged helix DNA-binding domain"/>
    <property type="match status" value="1"/>
</dbReference>
<evidence type="ECO:0000256" key="6">
    <source>
        <dbReference type="ARBA" id="ARBA00023163"/>
    </source>
</evidence>
<sequence length="154" mass="17637">MATFDVDNVLQQAERSCVEHGARLTSKRKHILEVLLKAEAPRSAYEIADLYRQQTDENIPVMSVYRMLDFLMQNSLVHKLASNNKFIACAHIACSHSHQTPQFLICDKCQQVREIGVDKQLIHALEESIENNHFQLNSPQLELHGVCESCQKQH</sequence>
<keyword evidence="7" id="KW-0479">Metal-binding</keyword>
<evidence type="ECO:0000256" key="7">
    <source>
        <dbReference type="PIRSR" id="PIRSR602481-1"/>
    </source>
</evidence>
<reference evidence="8 9" key="1">
    <citation type="submission" date="2016-07" db="EMBL/GenBank/DDBJ databases">
        <title>Draft Genome Sequence of Methylophaga muralis Bur 1.</title>
        <authorList>
            <person name="Vasilenko O.V."/>
            <person name="Doronina N.V."/>
            <person name="Shmareva M.N."/>
            <person name="Tarlachkov S.V."/>
            <person name="Mustakhimov I."/>
            <person name="Trotsenko Y.A."/>
        </authorList>
    </citation>
    <scope>NUCLEOTIDE SEQUENCE [LARGE SCALE GENOMIC DNA]</scope>
    <source>
        <strain evidence="8 9">Bur 1</strain>
    </source>
</reference>
<evidence type="ECO:0000256" key="3">
    <source>
        <dbReference type="ARBA" id="ARBA00022833"/>
    </source>
</evidence>
<name>A0A1E3GU38_9GAMM</name>
<dbReference type="GO" id="GO:0005829">
    <property type="term" value="C:cytosol"/>
    <property type="evidence" value="ECO:0007669"/>
    <property type="project" value="TreeGrafter"/>
</dbReference>
<evidence type="ECO:0000256" key="2">
    <source>
        <dbReference type="ARBA" id="ARBA00022491"/>
    </source>
</evidence>
<protein>
    <submittedName>
        <fullName evidence="8">Zinc uptake regulation protein</fullName>
    </submittedName>
</protein>
<keyword evidence="3 7" id="KW-0862">Zinc</keyword>
<dbReference type="PANTHER" id="PTHR33202:SF6">
    <property type="entry name" value="ZINC UPTAKE REGULATION PROTEIN"/>
    <property type="match status" value="1"/>
</dbReference>
<keyword evidence="2" id="KW-0678">Repressor</keyword>
<feature type="binding site" evidence="7">
    <location>
        <position position="147"/>
    </location>
    <ligand>
        <name>Zn(2+)</name>
        <dbReference type="ChEBI" id="CHEBI:29105"/>
    </ligand>
</feature>
<dbReference type="RefSeq" id="WP_069295222.1">
    <property type="nucleotide sequence ID" value="NZ_MCRI01000004.1"/>
</dbReference>
<evidence type="ECO:0000256" key="4">
    <source>
        <dbReference type="ARBA" id="ARBA00023015"/>
    </source>
</evidence>
<dbReference type="Pfam" id="PF01475">
    <property type="entry name" value="FUR"/>
    <property type="match status" value="1"/>
</dbReference>
<keyword evidence="4" id="KW-0805">Transcription regulation</keyword>
<accession>A0A1E3GU38</accession>
<feature type="binding site" evidence="7">
    <location>
        <position position="106"/>
    </location>
    <ligand>
        <name>Zn(2+)</name>
        <dbReference type="ChEBI" id="CHEBI:29105"/>
    </ligand>
</feature>
<feature type="binding site" evidence="7">
    <location>
        <position position="109"/>
    </location>
    <ligand>
        <name>Zn(2+)</name>
        <dbReference type="ChEBI" id="CHEBI:29105"/>
    </ligand>
</feature>
<dbReference type="AlphaFoldDB" id="A0A1E3GU38"/>
<dbReference type="InterPro" id="IPR036388">
    <property type="entry name" value="WH-like_DNA-bd_sf"/>
</dbReference>
<evidence type="ECO:0000313" key="8">
    <source>
        <dbReference type="EMBL" id="ODN67569.1"/>
    </source>
</evidence>
<evidence type="ECO:0000256" key="1">
    <source>
        <dbReference type="ARBA" id="ARBA00007957"/>
    </source>
</evidence>
<dbReference type="GO" id="GO:0003700">
    <property type="term" value="F:DNA-binding transcription factor activity"/>
    <property type="evidence" value="ECO:0007669"/>
    <property type="project" value="InterPro"/>
</dbReference>
<keyword evidence="5" id="KW-0238">DNA-binding</keyword>
<dbReference type="InterPro" id="IPR002481">
    <property type="entry name" value="FUR"/>
</dbReference>
<gene>
    <name evidence="8" type="primary">zur</name>
    <name evidence="8" type="ORF">A9E74_00677</name>
</gene>
<dbReference type="PANTHER" id="PTHR33202">
    <property type="entry name" value="ZINC UPTAKE REGULATION PROTEIN"/>
    <property type="match status" value="1"/>
</dbReference>
<proteinExistence type="inferred from homology"/>
<dbReference type="SUPFAM" id="SSF46785">
    <property type="entry name" value="Winged helix' DNA-binding domain"/>
    <property type="match status" value="1"/>
</dbReference>
<dbReference type="STRING" id="291169.A9E74_00677"/>
<evidence type="ECO:0000313" key="9">
    <source>
        <dbReference type="Proteomes" id="UP000094379"/>
    </source>
</evidence>
<evidence type="ECO:0000256" key="5">
    <source>
        <dbReference type="ARBA" id="ARBA00023125"/>
    </source>
</evidence>
<dbReference type="PATRIC" id="fig|291169.3.peg.679"/>
<keyword evidence="6" id="KW-0804">Transcription</keyword>
<comment type="cofactor">
    <cofactor evidence="7">
        <name>Zn(2+)</name>
        <dbReference type="ChEBI" id="CHEBI:29105"/>
    </cofactor>
    <text evidence="7">Binds 1 zinc ion per subunit.</text>
</comment>
<dbReference type="Gene3D" id="3.30.1490.190">
    <property type="match status" value="1"/>
</dbReference>
<keyword evidence="9" id="KW-1185">Reference proteome</keyword>